<dbReference type="Proteomes" id="UP000230391">
    <property type="component" value="Unassembled WGS sequence"/>
</dbReference>
<organism evidence="1 2">
    <name type="scientific">Candidatus Kaiserbacteria bacterium CG_4_9_14_0_2_um_filter_41_32</name>
    <dbReference type="NCBI Taxonomy" id="1974601"/>
    <lineage>
        <taxon>Bacteria</taxon>
        <taxon>Candidatus Kaiseribacteriota</taxon>
    </lineage>
</organism>
<evidence type="ECO:0000313" key="2">
    <source>
        <dbReference type="Proteomes" id="UP000230391"/>
    </source>
</evidence>
<gene>
    <name evidence="1" type="ORF">CO026_02050</name>
</gene>
<proteinExistence type="predicted"/>
<dbReference type="AlphaFoldDB" id="A0A2M8FEQ9"/>
<sequence length="89" mass="10722">MKYFDWSEEKNEWLIANRGISFELCVECIIGERLLDVIENHLPYKHQKVFIIIIDDYVYEVPFVEDNTKFFLKTAYPSHEATKKYLSQK</sequence>
<name>A0A2M8FEQ9_9BACT</name>
<evidence type="ECO:0000313" key="1">
    <source>
        <dbReference type="EMBL" id="PJC56123.1"/>
    </source>
</evidence>
<reference evidence="2" key="1">
    <citation type="submission" date="2017-09" db="EMBL/GenBank/DDBJ databases">
        <title>Depth-based differentiation of microbial function through sediment-hosted aquifers and enrichment of novel symbionts in the deep terrestrial subsurface.</title>
        <authorList>
            <person name="Probst A.J."/>
            <person name="Ladd B."/>
            <person name="Jarett J.K."/>
            <person name="Geller-Mcgrath D.E."/>
            <person name="Sieber C.M.K."/>
            <person name="Emerson J.B."/>
            <person name="Anantharaman K."/>
            <person name="Thomas B.C."/>
            <person name="Malmstrom R."/>
            <person name="Stieglmeier M."/>
            <person name="Klingl A."/>
            <person name="Woyke T."/>
            <person name="Ryan C.M."/>
            <person name="Banfield J.F."/>
        </authorList>
    </citation>
    <scope>NUCLEOTIDE SEQUENCE [LARGE SCALE GENOMIC DNA]</scope>
</reference>
<protein>
    <submittedName>
        <fullName evidence="1">Toxin</fullName>
    </submittedName>
</protein>
<dbReference type="EMBL" id="PFRD01000078">
    <property type="protein sequence ID" value="PJC56123.1"/>
    <property type="molecule type" value="Genomic_DNA"/>
</dbReference>
<comment type="caution">
    <text evidence="1">The sequence shown here is derived from an EMBL/GenBank/DDBJ whole genome shotgun (WGS) entry which is preliminary data.</text>
</comment>
<accession>A0A2M8FEQ9</accession>